<reference evidence="14" key="1">
    <citation type="submission" date="2025-08" db="UniProtKB">
        <authorList>
            <consortium name="RefSeq"/>
        </authorList>
    </citation>
    <scope>IDENTIFICATION</scope>
    <source>
        <tissue evidence="14">Gonads</tissue>
    </source>
</reference>
<dbReference type="InterPro" id="IPR032070">
    <property type="entry name" value="TRAF_BIRC3-bd"/>
</dbReference>
<evidence type="ECO:0000256" key="5">
    <source>
        <dbReference type="ARBA" id="ARBA00022771"/>
    </source>
</evidence>
<dbReference type="FunCoup" id="A0A1S3IUN9">
    <property type="interactions" value="1746"/>
</dbReference>
<keyword evidence="6 7" id="KW-0862">Zinc</keyword>
<evidence type="ECO:0000313" key="14">
    <source>
        <dbReference type="RefSeq" id="XP_013401922.1"/>
    </source>
</evidence>
<dbReference type="PIRSF" id="PIRSF015614">
    <property type="entry name" value="TRAF"/>
    <property type="match status" value="1"/>
</dbReference>
<dbReference type="PROSITE" id="PS51081">
    <property type="entry name" value="ZF_SIAH"/>
    <property type="match status" value="1"/>
</dbReference>
<feature type="coiled-coil region" evidence="8">
    <location>
        <begin position="239"/>
        <end position="266"/>
    </location>
</feature>
<dbReference type="SUPFAM" id="SSF49599">
    <property type="entry name" value="TRAF domain-like"/>
    <property type="match status" value="3"/>
</dbReference>
<feature type="domain" description="SIAH-type" evidence="12">
    <location>
        <begin position="96"/>
        <end position="153"/>
    </location>
</feature>
<dbReference type="PANTHER" id="PTHR10131:SF138">
    <property type="entry name" value="RE66324P"/>
    <property type="match status" value="1"/>
</dbReference>
<dbReference type="InterPro" id="IPR013083">
    <property type="entry name" value="Znf_RING/FYVE/PHD"/>
</dbReference>
<dbReference type="InterPro" id="IPR001841">
    <property type="entry name" value="Znf_RING"/>
</dbReference>
<dbReference type="GO" id="GO:0042981">
    <property type="term" value="P:regulation of apoptotic process"/>
    <property type="evidence" value="ECO:0007669"/>
    <property type="project" value="InterPro"/>
</dbReference>
<dbReference type="Proteomes" id="UP000085678">
    <property type="component" value="Unplaced"/>
</dbReference>
<dbReference type="Gene3D" id="1.20.5.170">
    <property type="match status" value="1"/>
</dbReference>
<feature type="zinc finger region" description="TRAF-type" evidence="7">
    <location>
        <begin position="173"/>
        <end position="223"/>
    </location>
</feature>
<keyword evidence="8" id="KW-0175">Coiled coil</keyword>
<evidence type="ECO:0000259" key="12">
    <source>
        <dbReference type="PROSITE" id="PS51081"/>
    </source>
</evidence>
<dbReference type="InterPro" id="IPR049342">
    <property type="entry name" value="TRAF1-6_MATH_dom"/>
</dbReference>
<dbReference type="InParanoid" id="A0A1S3IUN9"/>
<feature type="zinc finger region" description="TRAF-type" evidence="7">
    <location>
        <begin position="121"/>
        <end position="166"/>
    </location>
</feature>
<dbReference type="OrthoDB" id="6499288at2759"/>
<dbReference type="FunFam" id="2.60.210.10:FF:000021">
    <property type="entry name" value="Tumor necrosis factor receptor-associated factor 2"/>
    <property type="match status" value="1"/>
</dbReference>
<dbReference type="FunFam" id="3.30.40.10:FF:000189">
    <property type="entry name" value="TNF receptor-associated factor"/>
    <property type="match status" value="1"/>
</dbReference>
<feature type="domain" description="TRAF-type" evidence="11">
    <location>
        <begin position="173"/>
        <end position="223"/>
    </location>
</feature>
<keyword evidence="13" id="KW-1185">Reference proteome</keyword>
<evidence type="ECO:0000256" key="8">
    <source>
        <dbReference type="SAM" id="Coils"/>
    </source>
</evidence>
<sequence length="566" mass="64079">MATGGIFDPSVKLGYPQSIFVGQNLDRKYLCTHCGEVLNDPIQSFCGHRYCNGCLHGLISSLHTTSCQACLAEGDDSLLDKDQTFPDNATRKELDELKVRCSNSNNGCSFSGTFSDFRKNHEKTCEYRQVKCPDCGQEVSPRFLTEHKRDKCPLRSVPCRYCNKTFIAKDNWSHNGICPKFPIRCDFCDNLPRKIPRDKMPDHLKTCRRDKALCKFGCKEKYEVNKEGQHMEQFAVPHLDLVREKMEKLEAEIKQKRQQGEEEHLQALIGRLSILDSNMKVCQAKVADLNQKVTGMSQRSRIEADSGTAYALAAASSSPSTDSGISQIIDQLKTQEGIIDSKVNTFEGIVAVLNREVEKCSTQLENYEGQRRLDREALEGNERKIKSLERVIALKDVSMAEQDLRIQALENASFDGILIWKISDFSRKRHDAITGRVTSLYSPSFYTGPHGYKMCCRIYLNGDGMGKGSHVSLFFVVMRGHYDALLRWPFKQKVTFMLLDQNNREHIIDAFRPDPTSSSFKRPTSEMNIASGCPLFMALTQLEKQGTAYVKEDTMFLKVVVDTADL</sequence>
<name>A0A1S3IUN9_LINAN</name>
<dbReference type="GO" id="GO:0009898">
    <property type="term" value="C:cytoplasmic side of plasma membrane"/>
    <property type="evidence" value="ECO:0007669"/>
    <property type="project" value="TreeGrafter"/>
</dbReference>
<evidence type="ECO:0000256" key="2">
    <source>
        <dbReference type="ARBA" id="ARBA00022490"/>
    </source>
</evidence>
<dbReference type="Pfam" id="PF21355">
    <property type="entry name" value="TRAF-mep_MATH"/>
    <property type="match status" value="1"/>
</dbReference>
<dbReference type="InterPro" id="IPR012227">
    <property type="entry name" value="TNF_rcpt-assoc_TRAF_met"/>
</dbReference>
<dbReference type="PANTHER" id="PTHR10131">
    <property type="entry name" value="TNF RECEPTOR ASSOCIATED FACTOR"/>
    <property type="match status" value="1"/>
</dbReference>
<dbReference type="Gene3D" id="2.60.210.10">
    <property type="entry name" value="Apoptosis, Tumor Necrosis Factor Receptor Associated Protein 2, Chain A"/>
    <property type="match status" value="1"/>
</dbReference>
<accession>A0A1S3IUN9</accession>
<dbReference type="PROSITE" id="PS50089">
    <property type="entry name" value="ZF_RING_2"/>
    <property type="match status" value="1"/>
</dbReference>
<dbReference type="GO" id="GO:0008270">
    <property type="term" value="F:zinc ion binding"/>
    <property type="evidence" value="ECO:0007669"/>
    <property type="project" value="UniProtKB-KW"/>
</dbReference>
<dbReference type="Pfam" id="PF16673">
    <property type="entry name" value="TRAF_BIRC3_bd"/>
    <property type="match status" value="1"/>
</dbReference>
<dbReference type="InterPro" id="IPR017907">
    <property type="entry name" value="Znf_RING_CS"/>
</dbReference>
<dbReference type="GO" id="GO:0005164">
    <property type="term" value="F:tumor necrosis factor receptor binding"/>
    <property type="evidence" value="ECO:0007669"/>
    <property type="project" value="TreeGrafter"/>
</dbReference>
<dbReference type="PROSITE" id="PS00518">
    <property type="entry name" value="ZF_RING_1"/>
    <property type="match status" value="1"/>
</dbReference>
<dbReference type="GO" id="GO:0007165">
    <property type="term" value="P:signal transduction"/>
    <property type="evidence" value="ECO:0007669"/>
    <property type="project" value="InterPro"/>
</dbReference>
<evidence type="ECO:0000256" key="4">
    <source>
        <dbReference type="ARBA" id="ARBA00022737"/>
    </source>
</evidence>
<evidence type="ECO:0000256" key="7">
    <source>
        <dbReference type="PROSITE-ProRule" id="PRU00207"/>
    </source>
</evidence>
<dbReference type="STRING" id="7574.A0A1S3IUN9"/>
<feature type="domain" description="RING-type" evidence="9">
    <location>
        <begin position="31"/>
        <end position="70"/>
    </location>
</feature>
<dbReference type="Pfam" id="PF02176">
    <property type="entry name" value="zf-TRAF"/>
    <property type="match status" value="2"/>
</dbReference>
<evidence type="ECO:0000313" key="13">
    <source>
        <dbReference type="Proteomes" id="UP000085678"/>
    </source>
</evidence>
<dbReference type="GeneID" id="106167630"/>
<dbReference type="AlphaFoldDB" id="A0A1S3IUN9"/>
<evidence type="ECO:0000256" key="3">
    <source>
        <dbReference type="ARBA" id="ARBA00022723"/>
    </source>
</evidence>
<dbReference type="PROSITE" id="PS50145">
    <property type="entry name" value="ZF_TRAF"/>
    <property type="match status" value="2"/>
</dbReference>
<gene>
    <name evidence="14" type="primary">LOC106167630</name>
</gene>
<dbReference type="Gene3D" id="3.30.40.10">
    <property type="entry name" value="Zinc/RING finger domain, C3HC4 (zinc finger)"/>
    <property type="match status" value="2"/>
</dbReference>
<keyword evidence="4" id="KW-0677">Repeat</keyword>
<keyword evidence="14" id="KW-0675">Receptor</keyword>
<evidence type="ECO:0000259" key="10">
    <source>
        <dbReference type="PROSITE" id="PS50144"/>
    </source>
</evidence>
<dbReference type="GO" id="GO:0043122">
    <property type="term" value="P:regulation of canonical NF-kappaB signal transduction"/>
    <property type="evidence" value="ECO:0007669"/>
    <property type="project" value="TreeGrafter"/>
</dbReference>
<evidence type="ECO:0000256" key="1">
    <source>
        <dbReference type="ARBA" id="ARBA00004496"/>
    </source>
</evidence>
<dbReference type="InterPro" id="IPR001293">
    <property type="entry name" value="Znf_TRAF"/>
</dbReference>
<evidence type="ECO:0000259" key="11">
    <source>
        <dbReference type="PROSITE" id="PS50145"/>
    </source>
</evidence>
<keyword evidence="3 7" id="KW-0479">Metal-binding</keyword>
<evidence type="ECO:0000259" key="9">
    <source>
        <dbReference type="PROSITE" id="PS50089"/>
    </source>
</evidence>
<keyword evidence="2" id="KW-0963">Cytoplasm</keyword>
<dbReference type="InterPro" id="IPR002083">
    <property type="entry name" value="MATH/TRAF_dom"/>
</dbReference>
<dbReference type="SMART" id="SM00061">
    <property type="entry name" value="MATH"/>
    <property type="match status" value="1"/>
</dbReference>
<organism evidence="13 14">
    <name type="scientific">Lingula anatina</name>
    <name type="common">Brachiopod</name>
    <name type="synonym">Lingula unguis</name>
    <dbReference type="NCBI Taxonomy" id="7574"/>
    <lineage>
        <taxon>Eukaryota</taxon>
        <taxon>Metazoa</taxon>
        <taxon>Spiralia</taxon>
        <taxon>Lophotrochozoa</taxon>
        <taxon>Brachiopoda</taxon>
        <taxon>Linguliformea</taxon>
        <taxon>Lingulata</taxon>
        <taxon>Lingulida</taxon>
        <taxon>Linguloidea</taxon>
        <taxon>Lingulidae</taxon>
        <taxon>Lingula</taxon>
    </lineage>
</organism>
<dbReference type="GO" id="GO:0005737">
    <property type="term" value="C:cytoplasm"/>
    <property type="evidence" value="ECO:0007669"/>
    <property type="project" value="UniProtKB-SubCell"/>
</dbReference>
<feature type="domain" description="MATH" evidence="10">
    <location>
        <begin position="415"/>
        <end position="561"/>
    </location>
</feature>
<keyword evidence="5 7" id="KW-0863">Zinc-finger</keyword>
<dbReference type="SUPFAM" id="SSF57850">
    <property type="entry name" value="RING/U-box"/>
    <property type="match status" value="1"/>
</dbReference>
<feature type="domain" description="TRAF-type" evidence="11">
    <location>
        <begin position="121"/>
        <end position="166"/>
    </location>
</feature>
<dbReference type="RefSeq" id="XP_013401922.1">
    <property type="nucleotide sequence ID" value="XM_013546468.1"/>
</dbReference>
<comment type="subcellular location">
    <subcellularLocation>
        <location evidence="1">Cytoplasm</location>
    </subcellularLocation>
</comment>
<dbReference type="InterPro" id="IPR008974">
    <property type="entry name" value="TRAF-like"/>
</dbReference>
<dbReference type="InterPro" id="IPR013010">
    <property type="entry name" value="Znf_SIAH"/>
</dbReference>
<dbReference type="PROSITE" id="PS50144">
    <property type="entry name" value="MATH"/>
    <property type="match status" value="1"/>
</dbReference>
<protein>
    <submittedName>
        <fullName evidence="14">TNF receptor-associated factor 2</fullName>
    </submittedName>
</protein>
<proteinExistence type="predicted"/>
<evidence type="ECO:0000256" key="6">
    <source>
        <dbReference type="ARBA" id="ARBA00022833"/>
    </source>
</evidence>
<dbReference type="KEGG" id="lak:106167630"/>